<keyword evidence="3" id="KW-1185">Reference proteome</keyword>
<reference evidence="2 3" key="1">
    <citation type="journal article" date="2014" name="Genome Biol. Evol.">
        <title>Comparative genomics and transcriptomics analyses reveal divergent lifestyle features of nematode endoparasitic fungus Hirsutella minnesotensis.</title>
        <authorList>
            <person name="Lai Y."/>
            <person name="Liu K."/>
            <person name="Zhang X."/>
            <person name="Zhang X."/>
            <person name="Li K."/>
            <person name="Wang N."/>
            <person name="Shu C."/>
            <person name="Wu Y."/>
            <person name="Wang C."/>
            <person name="Bushley K.E."/>
            <person name="Xiang M."/>
            <person name="Liu X."/>
        </authorList>
    </citation>
    <scope>NUCLEOTIDE SEQUENCE [LARGE SCALE GENOMIC DNA]</scope>
    <source>
        <strain evidence="2 3">3608</strain>
    </source>
</reference>
<accession>A0A0F8A4S1</accession>
<evidence type="ECO:0000313" key="2">
    <source>
        <dbReference type="EMBL" id="KJZ74069.1"/>
    </source>
</evidence>
<organism evidence="2 3">
    <name type="scientific">Hirsutella minnesotensis 3608</name>
    <dbReference type="NCBI Taxonomy" id="1043627"/>
    <lineage>
        <taxon>Eukaryota</taxon>
        <taxon>Fungi</taxon>
        <taxon>Dikarya</taxon>
        <taxon>Ascomycota</taxon>
        <taxon>Pezizomycotina</taxon>
        <taxon>Sordariomycetes</taxon>
        <taxon>Hypocreomycetidae</taxon>
        <taxon>Hypocreales</taxon>
        <taxon>Ophiocordycipitaceae</taxon>
        <taxon>Hirsutella</taxon>
    </lineage>
</organism>
<feature type="compositionally biased region" description="Basic residues" evidence="1">
    <location>
        <begin position="90"/>
        <end position="99"/>
    </location>
</feature>
<name>A0A0F8A4S1_9HYPO</name>
<sequence>MPAKTDRWIRHCLSDRSAVGMASVGSTRFAVPLLVPAPRTEHFSIRTSSMEMDTKCTNVVAIEANVCERESLLGQGVKHTIARAPDSRQSRVRTVRPLKRHESIHSHTSLSSQAAAASLVVL</sequence>
<feature type="region of interest" description="Disordered" evidence="1">
    <location>
        <begin position="82"/>
        <end position="109"/>
    </location>
</feature>
<dbReference type="AlphaFoldDB" id="A0A0F8A4S1"/>
<evidence type="ECO:0000256" key="1">
    <source>
        <dbReference type="SAM" id="MobiDB-lite"/>
    </source>
</evidence>
<protein>
    <submittedName>
        <fullName evidence="2">Uncharacterized protein</fullName>
    </submittedName>
</protein>
<evidence type="ECO:0000313" key="3">
    <source>
        <dbReference type="Proteomes" id="UP000054481"/>
    </source>
</evidence>
<dbReference type="Proteomes" id="UP000054481">
    <property type="component" value="Unassembled WGS sequence"/>
</dbReference>
<gene>
    <name evidence="2" type="ORF">HIM_06518</name>
</gene>
<dbReference type="EMBL" id="KQ030529">
    <property type="protein sequence ID" value="KJZ74069.1"/>
    <property type="molecule type" value="Genomic_DNA"/>
</dbReference>
<proteinExistence type="predicted"/>